<organism evidence="2 3">
    <name type="scientific">Araneus ventricosus</name>
    <name type="common">Orbweaver spider</name>
    <name type="synonym">Epeira ventricosa</name>
    <dbReference type="NCBI Taxonomy" id="182803"/>
    <lineage>
        <taxon>Eukaryota</taxon>
        <taxon>Metazoa</taxon>
        <taxon>Ecdysozoa</taxon>
        <taxon>Arthropoda</taxon>
        <taxon>Chelicerata</taxon>
        <taxon>Arachnida</taxon>
        <taxon>Araneae</taxon>
        <taxon>Araneomorphae</taxon>
        <taxon>Entelegynae</taxon>
        <taxon>Araneoidea</taxon>
        <taxon>Araneidae</taxon>
        <taxon>Araneus</taxon>
    </lineage>
</organism>
<accession>A0A4Y2WT63</accession>
<keyword evidence="3" id="KW-1185">Reference proteome</keyword>
<dbReference type="AlphaFoldDB" id="A0A4Y2WT63"/>
<dbReference type="Pfam" id="PF14529">
    <property type="entry name" value="Exo_endo_phos_2"/>
    <property type="match status" value="1"/>
</dbReference>
<comment type="caution">
    <text evidence="2">The sequence shown here is derived from an EMBL/GenBank/DDBJ whole genome shotgun (WGS) entry which is preliminary data.</text>
</comment>
<dbReference type="InterPro" id="IPR036691">
    <property type="entry name" value="Endo/exonu/phosph_ase_sf"/>
</dbReference>
<dbReference type="PANTHER" id="PTHR33273:SF4">
    <property type="entry name" value="ENDONUCLEASE_EXONUCLEASE_PHOSPHATASE DOMAIN-CONTAINING PROTEIN"/>
    <property type="match status" value="1"/>
</dbReference>
<proteinExistence type="predicted"/>
<dbReference type="GO" id="GO:0003824">
    <property type="term" value="F:catalytic activity"/>
    <property type="evidence" value="ECO:0007669"/>
    <property type="project" value="InterPro"/>
</dbReference>
<name>A0A4Y2WT63_ARAVE</name>
<dbReference type="PANTHER" id="PTHR33273">
    <property type="entry name" value="DOMAIN-CONTAINING PROTEIN, PUTATIVE-RELATED"/>
    <property type="match status" value="1"/>
</dbReference>
<protein>
    <recommendedName>
        <fullName evidence="1">Endonuclease/exonuclease/phosphatase domain-containing protein</fullName>
    </recommendedName>
</protein>
<dbReference type="Proteomes" id="UP000499080">
    <property type="component" value="Unassembled WGS sequence"/>
</dbReference>
<evidence type="ECO:0000313" key="2">
    <source>
        <dbReference type="EMBL" id="GBO39814.1"/>
    </source>
</evidence>
<dbReference type="SUPFAM" id="SSF56219">
    <property type="entry name" value="DNase I-like"/>
    <property type="match status" value="1"/>
</dbReference>
<gene>
    <name evidence="2" type="ORF">AVEN_120703_1</name>
</gene>
<feature type="domain" description="Endonuclease/exonuclease/phosphatase" evidence="1">
    <location>
        <begin position="113"/>
        <end position="215"/>
    </location>
</feature>
<evidence type="ECO:0000313" key="3">
    <source>
        <dbReference type="Proteomes" id="UP000499080"/>
    </source>
</evidence>
<dbReference type="InterPro" id="IPR005135">
    <property type="entry name" value="Endo/exonuclease/phosphatase"/>
</dbReference>
<reference evidence="2 3" key="1">
    <citation type="journal article" date="2019" name="Sci. Rep.">
        <title>Orb-weaving spider Araneus ventricosus genome elucidates the spidroin gene catalogue.</title>
        <authorList>
            <person name="Kono N."/>
            <person name="Nakamura H."/>
            <person name="Ohtoshi R."/>
            <person name="Moran D.A.P."/>
            <person name="Shinohara A."/>
            <person name="Yoshida Y."/>
            <person name="Fujiwara M."/>
            <person name="Mori M."/>
            <person name="Tomita M."/>
            <person name="Arakawa K."/>
        </authorList>
    </citation>
    <scope>NUCLEOTIDE SEQUENCE [LARGE SCALE GENOMIC DNA]</scope>
</reference>
<evidence type="ECO:0000259" key="1">
    <source>
        <dbReference type="Pfam" id="PF14529"/>
    </source>
</evidence>
<dbReference type="EMBL" id="BGPR01064914">
    <property type="protein sequence ID" value="GBO39814.1"/>
    <property type="molecule type" value="Genomic_DNA"/>
</dbReference>
<sequence>MNHITLDSSLHWPPYEKVKKHLLVIQINLQRAKIATTMLLKAAQQHQPDLFLVQKPHVKDGKITGIPKCWKCWLSKSGKAGITALPTCSTPVVLSAKENTMAIKITKNSKAFTIISSHFSPYANFREILEELTDLTTNINGEEYLIGGDFNAHSQRWGYRDENSKGKQLQEFIAEKHIFLLNSSNSPPTFEHNNRQGWPDLTMVSSHSLAAICEQPFPSYLHRFNLRTHDNCSCGGKGDPMHYATKCRFTLSWHFQTPTVSLKLQWLKNILTNNLSRTRLRLLLRFICDENYLIVEDNN</sequence>
<dbReference type="OrthoDB" id="6437038at2759"/>
<dbReference type="Gene3D" id="3.60.10.10">
    <property type="entry name" value="Endonuclease/exonuclease/phosphatase"/>
    <property type="match status" value="1"/>
</dbReference>